<proteinExistence type="predicted"/>
<organism evidence="2 3">
    <name type="scientific">Candidatus Protofrankia californiensis</name>
    <dbReference type="NCBI Taxonomy" id="1839754"/>
    <lineage>
        <taxon>Bacteria</taxon>
        <taxon>Bacillati</taxon>
        <taxon>Actinomycetota</taxon>
        <taxon>Actinomycetes</taxon>
        <taxon>Frankiales</taxon>
        <taxon>Frankiaceae</taxon>
        <taxon>Protofrankia</taxon>
    </lineage>
</organism>
<protein>
    <recommendedName>
        <fullName evidence="4">CRISPR-associated Cse2 family protein</fullName>
    </recommendedName>
</protein>
<evidence type="ECO:0000256" key="1">
    <source>
        <dbReference type="SAM" id="MobiDB-lite"/>
    </source>
</evidence>
<dbReference type="NCBIfam" id="TIGR02548">
    <property type="entry name" value="casB_cse2"/>
    <property type="match status" value="1"/>
</dbReference>
<evidence type="ECO:0000313" key="2">
    <source>
        <dbReference type="EMBL" id="SBW22911.1"/>
    </source>
</evidence>
<evidence type="ECO:0000313" key="3">
    <source>
        <dbReference type="Proteomes" id="UP000199013"/>
    </source>
</evidence>
<keyword evidence="3" id="KW-1185">Reference proteome</keyword>
<dbReference type="InterPro" id="IPR013382">
    <property type="entry name" value="CRISPR-assoc_prot_Cse2"/>
</dbReference>
<evidence type="ECO:0008006" key="4">
    <source>
        <dbReference type="Google" id="ProtNLM"/>
    </source>
</evidence>
<dbReference type="Pfam" id="PF09485">
    <property type="entry name" value="CRISPR_Cse2"/>
    <property type="match status" value="1"/>
</dbReference>
<dbReference type="EMBL" id="FLUV01001387">
    <property type="protein sequence ID" value="SBW22911.1"/>
    <property type="molecule type" value="Genomic_DNA"/>
</dbReference>
<accession>A0A1C3NZE0</accession>
<reference evidence="3" key="1">
    <citation type="submission" date="2016-02" db="EMBL/GenBank/DDBJ databases">
        <authorList>
            <person name="Wibberg D."/>
        </authorList>
    </citation>
    <scope>NUCLEOTIDE SEQUENCE [LARGE SCALE GENOMIC DNA]</scope>
</reference>
<feature type="region of interest" description="Disordered" evidence="1">
    <location>
        <begin position="1"/>
        <end position="21"/>
    </location>
</feature>
<dbReference type="InterPro" id="IPR038287">
    <property type="entry name" value="Cse2_sf"/>
</dbReference>
<dbReference type="Gene3D" id="1.10.520.40">
    <property type="entry name" value="CRISPR-associated protein Cse2"/>
    <property type="match status" value="1"/>
</dbReference>
<feature type="compositionally biased region" description="Pro residues" evidence="1">
    <location>
        <begin position="9"/>
        <end position="18"/>
    </location>
</feature>
<gene>
    <name evidence="2" type="ORF">FDG2_3299</name>
</gene>
<dbReference type="Proteomes" id="UP000199013">
    <property type="component" value="Unassembled WGS sequence"/>
</dbReference>
<dbReference type="AlphaFoldDB" id="A0A1C3NZE0"/>
<dbReference type="CDD" id="cd09731">
    <property type="entry name" value="Cse2_I-E"/>
    <property type="match status" value="1"/>
</dbReference>
<sequence length="197" mass="21878">MTDVASAPPAEPAAPPASPEKTRQPMFWEHAHTGDLPDGADLAALRRGIGREPGSVPAMWRYYTALDREGRLTARLRAEHVALTLYAVHQQSLPSPAHRFGTGLGAALLALRDSDRFSPDAVDRRFNAAATATSLDEAAYHLRGLVRQLRQVPQSLDYTQLLRDFVDWQHPERVGQVRRRWGAQYFLGRDRAGTTST</sequence>
<name>A0A1C3NZE0_9ACTN</name>